<reference evidence="1 2" key="1">
    <citation type="journal article" date="2019" name="Biochem. Eng. J.">
        <title>Metabolic engineering of the marine bacteria Neptunomonas concharum for the production of acetoin and meso-2,3-butanediol from acetate.</title>
        <authorList>
            <person name="Li W."/>
            <person name="Pu N."/>
            <person name="Liu C.-X."/>
            <person name="Yuan Q.-P."/>
            <person name="Li Z.-J."/>
        </authorList>
    </citation>
    <scope>NUCLEOTIDE SEQUENCE [LARGE SCALE GENOMIC DNA]</scope>
    <source>
        <strain evidence="1 2">JCM17730</strain>
    </source>
</reference>
<name>A0A5P1RFD1_9GAMM</name>
<dbReference type="OrthoDB" id="5523793at2"/>
<dbReference type="KEGG" id="ncu:F0U83_05635"/>
<dbReference type="Proteomes" id="UP000324760">
    <property type="component" value="Chromosome"/>
</dbReference>
<gene>
    <name evidence="1" type="ORF">F0U83_05635</name>
</gene>
<dbReference type="AlphaFoldDB" id="A0A5P1RFD1"/>
<dbReference type="EMBL" id="CP043869">
    <property type="protein sequence ID" value="QEQ98348.1"/>
    <property type="molecule type" value="Genomic_DNA"/>
</dbReference>
<accession>A0A5P1RFD1</accession>
<keyword evidence="2" id="KW-1185">Reference proteome</keyword>
<evidence type="ECO:0000313" key="2">
    <source>
        <dbReference type="Proteomes" id="UP000324760"/>
    </source>
</evidence>
<dbReference type="RefSeq" id="WP_138988727.1">
    <property type="nucleotide sequence ID" value="NZ_CP043869.1"/>
</dbReference>
<evidence type="ECO:0000313" key="1">
    <source>
        <dbReference type="EMBL" id="QEQ98348.1"/>
    </source>
</evidence>
<sequence>MLRIAVLLLILLFVSLNTFLSKTRSTDWNNSLWVVIYPINGDQRADTQDYIESLITEHFVDIETFFQKEVERYRVPLDEPIKVMLSNVLTSNPPEPPENPSLLDNVLWSLTMRYWSWKNDNWDGVEPDIRIYMRFFSPKGQQALRHSLGLQKGLIGVVNGYADVEYQGQNNFIAAHELLHTLGATDKYDPKTSWPLWPDGYAEPTKVPLLPQTKAEIMGGRVQVSPSIALIPPSLEHAVVGAATAIEINWLSGPEH</sequence>
<protein>
    <submittedName>
        <fullName evidence="1">Uncharacterized protein</fullName>
    </submittedName>
</protein>
<organism evidence="1 2">
    <name type="scientific">Neptunomonas concharum</name>
    <dbReference type="NCBI Taxonomy" id="1031538"/>
    <lineage>
        <taxon>Bacteria</taxon>
        <taxon>Pseudomonadati</taxon>
        <taxon>Pseudomonadota</taxon>
        <taxon>Gammaproteobacteria</taxon>
        <taxon>Oceanospirillales</taxon>
        <taxon>Oceanospirillaceae</taxon>
        <taxon>Neptunomonas</taxon>
    </lineage>
</organism>
<proteinExistence type="predicted"/>